<dbReference type="EMBL" id="SNWD01000005">
    <property type="protein sequence ID" value="TDN83004.1"/>
    <property type="molecule type" value="Genomic_DNA"/>
</dbReference>
<reference evidence="1 2" key="1">
    <citation type="submission" date="2019-03" db="EMBL/GenBank/DDBJ databases">
        <title>Genomic Encyclopedia of Type Strains, Phase IV (KMG-IV): sequencing the most valuable type-strain genomes for metagenomic binning, comparative biology and taxonomic classification.</title>
        <authorList>
            <person name="Goeker M."/>
        </authorList>
    </citation>
    <scope>NUCLEOTIDE SEQUENCE [LARGE SCALE GENOMIC DNA]</scope>
    <source>
        <strain evidence="1 2">DSM 25059</strain>
    </source>
</reference>
<evidence type="ECO:0000313" key="1">
    <source>
        <dbReference type="EMBL" id="TDN83004.1"/>
    </source>
</evidence>
<dbReference type="RefSeq" id="WP_133495538.1">
    <property type="nucleotide sequence ID" value="NZ_BMLU01000005.1"/>
</dbReference>
<proteinExistence type="predicted"/>
<comment type="caution">
    <text evidence="1">The sequence shown here is derived from an EMBL/GenBank/DDBJ whole genome shotgun (WGS) entry which is preliminary data.</text>
</comment>
<accession>A0A4R6FQD5</accession>
<organism evidence="1 2">
    <name type="scientific">Stakelama pacifica</name>
    <dbReference type="NCBI Taxonomy" id="517720"/>
    <lineage>
        <taxon>Bacteria</taxon>
        <taxon>Pseudomonadati</taxon>
        <taxon>Pseudomonadota</taxon>
        <taxon>Alphaproteobacteria</taxon>
        <taxon>Sphingomonadales</taxon>
        <taxon>Sphingomonadaceae</taxon>
        <taxon>Stakelama</taxon>
    </lineage>
</organism>
<name>A0A4R6FQD5_9SPHN</name>
<keyword evidence="2" id="KW-1185">Reference proteome</keyword>
<dbReference type="Proteomes" id="UP000295493">
    <property type="component" value="Unassembled WGS sequence"/>
</dbReference>
<dbReference type="AlphaFoldDB" id="A0A4R6FQD5"/>
<gene>
    <name evidence="1" type="ORF">EV664_105202</name>
</gene>
<sequence>MSDFIQGAILAAIKAEAERIVTEEVENAQCRVSERLSQVAPAVAMAVFRDFDIHKDRDRLTISVRNDLHRVPSA</sequence>
<evidence type="ECO:0000313" key="2">
    <source>
        <dbReference type="Proteomes" id="UP000295493"/>
    </source>
</evidence>
<protein>
    <submittedName>
        <fullName evidence="1">Uncharacterized protein</fullName>
    </submittedName>
</protein>